<protein>
    <submittedName>
        <fullName evidence="6">Uncharacterized protein</fullName>
    </submittedName>
</protein>
<feature type="region of interest" description="Disordered" evidence="5">
    <location>
        <begin position="757"/>
        <end position="814"/>
    </location>
</feature>
<comment type="subcellular location">
    <subcellularLocation>
        <location evidence="1">Cytoplasm</location>
        <location evidence="1">Cytoskeleton</location>
        <location evidence="1">Cilium axoneme</location>
    </subcellularLocation>
</comment>
<feature type="region of interest" description="Disordered" evidence="5">
    <location>
        <begin position="141"/>
        <end position="189"/>
    </location>
</feature>
<dbReference type="Proteomes" id="UP001054857">
    <property type="component" value="Unassembled WGS sequence"/>
</dbReference>
<feature type="compositionally biased region" description="Pro residues" evidence="5">
    <location>
        <begin position="373"/>
        <end position="383"/>
    </location>
</feature>
<dbReference type="GO" id="GO:0005096">
    <property type="term" value="F:GTPase activator activity"/>
    <property type="evidence" value="ECO:0007669"/>
    <property type="project" value="UniProtKB-KW"/>
</dbReference>
<dbReference type="Gene3D" id="3.80.10.10">
    <property type="entry name" value="Ribonuclease Inhibitor"/>
    <property type="match status" value="1"/>
</dbReference>
<evidence type="ECO:0000313" key="7">
    <source>
        <dbReference type="Proteomes" id="UP001054857"/>
    </source>
</evidence>
<keyword evidence="2" id="KW-0343">GTPase activation</keyword>
<feature type="compositionally biased region" description="Pro residues" evidence="5">
    <location>
        <begin position="404"/>
        <end position="413"/>
    </location>
</feature>
<feature type="compositionally biased region" description="Polar residues" evidence="5">
    <location>
        <begin position="60"/>
        <end position="79"/>
    </location>
</feature>
<evidence type="ECO:0000256" key="4">
    <source>
        <dbReference type="ARBA" id="ARBA00022737"/>
    </source>
</evidence>
<evidence type="ECO:0000256" key="5">
    <source>
        <dbReference type="SAM" id="MobiDB-lite"/>
    </source>
</evidence>
<feature type="compositionally biased region" description="Polar residues" evidence="5">
    <location>
        <begin position="167"/>
        <end position="176"/>
    </location>
</feature>
<keyword evidence="4" id="KW-0677">Repeat</keyword>
<feature type="compositionally biased region" description="Basic and acidic residues" evidence="5">
    <location>
        <begin position="23"/>
        <end position="32"/>
    </location>
</feature>
<dbReference type="InterPro" id="IPR027038">
    <property type="entry name" value="RanGap"/>
</dbReference>
<dbReference type="GO" id="GO:0048471">
    <property type="term" value="C:perinuclear region of cytoplasm"/>
    <property type="evidence" value="ECO:0007669"/>
    <property type="project" value="TreeGrafter"/>
</dbReference>
<dbReference type="Pfam" id="PF13516">
    <property type="entry name" value="LRR_6"/>
    <property type="match status" value="1"/>
</dbReference>
<comment type="caution">
    <text evidence="6">The sequence shown here is derived from an EMBL/GenBank/DDBJ whole genome shotgun (WGS) entry which is preliminary data.</text>
</comment>
<feature type="region of interest" description="Disordered" evidence="5">
    <location>
        <begin position="478"/>
        <end position="524"/>
    </location>
</feature>
<evidence type="ECO:0000313" key="6">
    <source>
        <dbReference type="EMBL" id="GFR42395.1"/>
    </source>
</evidence>
<sequence>MSRKREGLAELLHWSRRPSTCDQPDRREERPHTAVNDSSPALVPNRPGRPHTSLGLTGRASGTNPVTSPSHLSHTSNSGRCGLPPLSRGGTSDKPAGTGVASDPTPDTLSYFQEALYINGQPHNATSRLLRLGAGAPIPASPLKHGVGSGGGGGGAGGPTMPPITPQTPHSHSRTQSPSASVPPPPLLSGLSATLNGTLAATTSGPLLSVSLMAAAPEPPLASSRPPTQSMQLPLAGHLVPAAWSGLPTPPSGPPGGFSSPPRMVHRFGSREDAALIEEARRMAQQAVEVLYGSDQEVSPADRATAAAALQQLESLLGPREVSMTALAQAVKSLRAELGRELHLSEKQMSFARAQLRALERQHERLRNQLQPRPDPIVPPPSQPSAAAPEQQAVAPISPKPAEGDPPPLPLPLPVGGGLALGRSSSITNLGPLPFSCSAPQSPRGSYPLTARSYTGGLGGVGSSTALSEVSGLIAPAGGGASGGSSSARGSHGDGGPEADGTGASAAPGSAAGDAAGGGANAGGGAVVSSSSVIMNSDRWSLSGAMERTLQLRALSRAEAALQAVAAAHAREERPPSNGGGEGLPLVDVEELRRLKHAPGTADGKADEPPSYLGVNVRRAPSPLSPGADSGGRSGGGSSAGGGCGSADPRATLQWSNRGISTSKMPLLREVLKESPQLVRLCLAGNKLSNEDVAELMSLLSAPDAPRVRDLSLEQNTNLTWRCALPLALALGMSPDLAATAAAADWAAVAAALPSAASAPHSSHAHSSHPHPHSSHPHPSHSSHPHSSSHTHSHSFSAGTSSSPSPATLLAPSGALPSARDKVRRLGLHHLNLCGVKLGDKGVMQLAEGLRANHSLRELDLRRCGVSDAGGAALLDVLGSNGSLQRLELSWNALRGESARVLEGALAGNAGLRELGLAHNGFGDVDGARVVKGLLSHGKWLRVDLSHNTLGPGSCIMVGELMRRLGEVA</sequence>
<feature type="region of interest" description="Disordered" evidence="5">
    <location>
        <begin position="1"/>
        <end position="107"/>
    </location>
</feature>
<feature type="region of interest" description="Disordered" evidence="5">
    <location>
        <begin position="368"/>
        <end position="415"/>
    </location>
</feature>
<feature type="compositionally biased region" description="Low complexity" evidence="5">
    <location>
        <begin position="384"/>
        <end position="396"/>
    </location>
</feature>
<dbReference type="AlphaFoldDB" id="A0AAD3HJ89"/>
<feature type="compositionally biased region" description="Gly residues" evidence="5">
    <location>
        <begin position="147"/>
        <end position="158"/>
    </location>
</feature>
<dbReference type="EMBL" id="BMAR01000003">
    <property type="protein sequence ID" value="GFR42395.1"/>
    <property type="molecule type" value="Genomic_DNA"/>
</dbReference>
<feature type="compositionally biased region" description="Basic residues" evidence="5">
    <location>
        <begin position="763"/>
        <end position="793"/>
    </location>
</feature>
<gene>
    <name evidence="6" type="ORF">Agub_g3267</name>
</gene>
<organism evidence="6 7">
    <name type="scientific">Astrephomene gubernaculifera</name>
    <dbReference type="NCBI Taxonomy" id="47775"/>
    <lineage>
        <taxon>Eukaryota</taxon>
        <taxon>Viridiplantae</taxon>
        <taxon>Chlorophyta</taxon>
        <taxon>core chlorophytes</taxon>
        <taxon>Chlorophyceae</taxon>
        <taxon>CS clade</taxon>
        <taxon>Chlamydomonadales</taxon>
        <taxon>Astrephomenaceae</taxon>
        <taxon>Astrephomene</taxon>
    </lineage>
</organism>
<feature type="compositionally biased region" description="Low complexity" evidence="5">
    <location>
        <begin position="499"/>
        <end position="514"/>
    </location>
</feature>
<reference evidence="6 7" key="1">
    <citation type="journal article" date="2021" name="Sci. Rep.">
        <title>Genome sequencing of the multicellular alga Astrephomene provides insights into convergent evolution of germ-soma differentiation.</title>
        <authorList>
            <person name="Yamashita S."/>
            <person name="Yamamoto K."/>
            <person name="Matsuzaki R."/>
            <person name="Suzuki S."/>
            <person name="Yamaguchi H."/>
            <person name="Hirooka S."/>
            <person name="Minakuchi Y."/>
            <person name="Miyagishima S."/>
            <person name="Kawachi M."/>
            <person name="Toyoda A."/>
            <person name="Nozaki H."/>
        </authorList>
    </citation>
    <scope>NUCLEOTIDE SEQUENCE [LARGE SCALE GENOMIC DNA]</scope>
    <source>
        <strain evidence="6 7">NIES-4017</strain>
    </source>
</reference>
<dbReference type="GO" id="GO:0006913">
    <property type="term" value="P:nucleocytoplasmic transport"/>
    <property type="evidence" value="ECO:0007669"/>
    <property type="project" value="TreeGrafter"/>
</dbReference>
<accession>A0AAD3HJ89</accession>
<dbReference type="SMART" id="SM00368">
    <property type="entry name" value="LRR_RI"/>
    <property type="match status" value="6"/>
</dbReference>
<dbReference type="InterPro" id="IPR001611">
    <property type="entry name" value="Leu-rich_rpt"/>
</dbReference>
<name>A0AAD3HJ89_9CHLO</name>
<feature type="compositionally biased region" description="Low complexity" evidence="5">
    <location>
        <begin position="794"/>
        <end position="814"/>
    </location>
</feature>
<feature type="compositionally biased region" description="Gly residues" evidence="5">
    <location>
        <begin position="629"/>
        <end position="645"/>
    </location>
</feature>
<feature type="compositionally biased region" description="Gly residues" evidence="5">
    <location>
        <begin position="515"/>
        <end position="524"/>
    </location>
</feature>
<keyword evidence="7" id="KW-1185">Reference proteome</keyword>
<dbReference type="InterPro" id="IPR032675">
    <property type="entry name" value="LRR_dom_sf"/>
</dbReference>
<dbReference type="PANTHER" id="PTHR24113:SF12">
    <property type="entry name" value="RAN GTPASE-ACTIVATING PROTEIN 1"/>
    <property type="match status" value="1"/>
</dbReference>
<dbReference type="GO" id="GO:0031267">
    <property type="term" value="F:small GTPase binding"/>
    <property type="evidence" value="ECO:0007669"/>
    <property type="project" value="TreeGrafter"/>
</dbReference>
<dbReference type="SUPFAM" id="SSF52047">
    <property type="entry name" value="RNI-like"/>
    <property type="match status" value="1"/>
</dbReference>
<evidence type="ECO:0000256" key="1">
    <source>
        <dbReference type="ARBA" id="ARBA00004430"/>
    </source>
</evidence>
<dbReference type="GO" id="GO:0005829">
    <property type="term" value="C:cytosol"/>
    <property type="evidence" value="ECO:0007669"/>
    <property type="project" value="TreeGrafter"/>
</dbReference>
<keyword evidence="3" id="KW-0433">Leucine-rich repeat</keyword>
<evidence type="ECO:0000256" key="2">
    <source>
        <dbReference type="ARBA" id="ARBA00022468"/>
    </source>
</evidence>
<feature type="non-terminal residue" evidence="6">
    <location>
        <position position="969"/>
    </location>
</feature>
<dbReference type="GO" id="GO:0005634">
    <property type="term" value="C:nucleus"/>
    <property type="evidence" value="ECO:0007669"/>
    <property type="project" value="TreeGrafter"/>
</dbReference>
<feature type="region of interest" description="Disordered" evidence="5">
    <location>
        <begin position="598"/>
        <end position="658"/>
    </location>
</feature>
<dbReference type="GO" id="GO:0005930">
    <property type="term" value="C:axoneme"/>
    <property type="evidence" value="ECO:0007669"/>
    <property type="project" value="UniProtKB-SubCell"/>
</dbReference>
<evidence type="ECO:0000256" key="3">
    <source>
        <dbReference type="ARBA" id="ARBA00022614"/>
    </source>
</evidence>
<proteinExistence type="predicted"/>
<dbReference type="PANTHER" id="PTHR24113">
    <property type="entry name" value="RAN GTPASE-ACTIVATING PROTEIN 1"/>
    <property type="match status" value="1"/>
</dbReference>